<evidence type="ECO:0000313" key="2">
    <source>
        <dbReference type="EMBL" id="MBH8577594.1"/>
    </source>
</evidence>
<dbReference type="InterPro" id="IPR002559">
    <property type="entry name" value="Transposase_11"/>
</dbReference>
<dbReference type="Pfam" id="PF01609">
    <property type="entry name" value="DDE_Tnp_1"/>
    <property type="match status" value="1"/>
</dbReference>
<comment type="caution">
    <text evidence="2">The sequence shown here is derived from an EMBL/GenBank/DDBJ whole genome shotgun (WGS) entry which is preliminary data.</text>
</comment>
<dbReference type="SUPFAM" id="SSF53098">
    <property type="entry name" value="Ribonuclease H-like"/>
    <property type="match status" value="1"/>
</dbReference>
<feature type="domain" description="Transposase IS4-like" evidence="1">
    <location>
        <begin position="13"/>
        <end position="171"/>
    </location>
</feature>
<dbReference type="AlphaFoldDB" id="A0A8J7LJK4"/>
<proteinExistence type="predicted"/>
<gene>
    <name evidence="2" type="ORF">I8752_32440</name>
</gene>
<dbReference type="EMBL" id="JAECZA010000289">
    <property type="protein sequence ID" value="MBH8577594.1"/>
    <property type="molecule type" value="Genomic_DNA"/>
</dbReference>
<evidence type="ECO:0000259" key="1">
    <source>
        <dbReference type="Pfam" id="PF01609"/>
    </source>
</evidence>
<sequence>MKTVMLKSDRLFDEVLPTVEEDDIWIADRNFCTLKFLFGIAAGQGYFIIRQHQSLPWQATDDFRLVSQSDSGTVFEQNIILSADDGQLLKARRIKVCLKQPNRDGDREIFILTNLPFEVANAILIAQMYRKRWKLETLFQVLTENLCCEINTLGYPKAALFTFCIALVAYNVLSTVQAALRSVHGTEKIETEVSSYYLADEIKGTYRGMMIAIPPDEWCVFQNMTFTELSLTLKHLAGLVKLRTFRRHPRGLKKAQPKRTYLKNKPHVSTAKILTQKKLQNNTP</sequence>
<dbReference type="PANTHER" id="PTHR33258">
    <property type="entry name" value="TRANSPOSASE INSL FOR INSERTION SEQUENCE ELEMENT IS186A-RELATED"/>
    <property type="match status" value="1"/>
</dbReference>
<dbReference type="RefSeq" id="WP_214436280.1">
    <property type="nucleotide sequence ID" value="NZ_CAWPUQ010000225.1"/>
</dbReference>
<reference evidence="2 3" key="1">
    <citation type="journal article" date="2021" name="Int. J. Syst. Evol. Microbiol.">
        <title>Amazonocrinis nigriterrae gen. nov., sp. nov., Atlanticothrix silvestris gen. nov., sp. nov. and Dendronalium phyllosphericum gen. nov., sp. nov., nostocacean cyanobacteria from Brazilian environments.</title>
        <authorList>
            <person name="Alvarenga D.O."/>
            <person name="Andreote A.P.D."/>
            <person name="Branco L.H.Z."/>
            <person name="Delbaje E."/>
            <person name="Cruz R.B."/>
            <person name="Varani A.M."/>
            <person name="Fiore M.F."/>
        </authorList>
    </citation>
    <scope>NUCLEOTIDE SEQUENCE [LARGE SCALE GENOMIC DNA]</scope>
    <source>
        <strain evidence="2 3">CENA369</strain>
    </source>
</reference>
<name>A0A8J7LJK4_9NOST</name>
<protein>
    <submittedName>
        <fullName evidence="2">Transposase</fullName>
    </submittedName>
</protein>
<organism evidence="2 3">
    <name type="scientific">Dendronalium phyllosphericum CENA369</name>
    <dbReference type="NCBI Taxonomy" id="1725256"/>
    <lineage>
        <taxon>Bacteria</taxon>
        <taxon>Bacillati</taxon>
        <taxon>Cyanobacteriota</taxon>
        <taxon>Cyanophyceae</taxon>
        <taxon>Nostocales</taxon>
        <taxon>Nostocaceae</taxon>
        <taxon>Dendronalium</taxon>
        <taxon>Dendronalium phyllosphericum</taxon>
    </lineage>
</organism>
<evidence type="ECO:0000313" key="3">
    <source>
        <dbReference type="Proteomes" id="UP000662314"/>
    </source>
</evidence>
<keyword evidence="3" id="KW-1185">Reference proteome</keyword>
<dbReference type="InterPro" id="IPR012337">
    <property type="entry name" value="RNaseH-like_sf"/>
</dbReference>
<dbReference type="GO" id="GO:0003677">
    <property type="term" value="F:DNA binding"/>
    <property type="evidence" value="ECO:0007669"/>
    <property type="project" value="InterPro"/>
</dbReference>
<dbReference type="PANTHER" id="PTHR33258:SF1">
    <property type="entry name" value="TRANSPOSASE INSL FOR INSERTION SEQUENCE ELEMENT IS186A-RELATED"/>
    <property type="match status" value="1"/>
</dbReference>
<accession>A0A8J7LJK4</accession>
<dbReference type="GO" id="GO:0006313">
    <property type="term" value="P:DNA transposition"/>
    <property type="evidence" value="ECO:0007669"/>
    <property type="project" value="InterPro"/>
</dbReference>
<dbReference type="Proteomes" id="UP000662314">
    <property type="component" value="Unassembled WGS sequence"/>
</dbReference>
<dbReference type="GO" id="GO:0004803">
    <property type="term" value="F:transposase activity"/>
    <property type="evidence" value="ECO:0007669"/>
    <property type="project" value="InterPro"/>
</dbReference>